<dbReference type="SFLD" id="SFLDS00003">
    <property type="entry name" value="Haloacid_Dehalogenase"/>
    <property type="match status" value="1"/>
</dbReference>
<dbReference type="NCBIfam" id="TIGR01549">
    <property type="entry name" value="HAD-SF-IA-v1"/>
    <property type="match status" value="1"/>
</dbReference>
<dbReference type="InterPro" id="IPR023198">
    <property type="entry name" value="PGP-like_dom2"/>
</dbReference>
<dbReference type="SFLD" id="SFLDG01129">
    <property type="entry name" value="C1.5:_HAD__Beta-PGM__Phosphata"/>
    <property type="match status" value="1"/>
</dbReference>
<evidence type="ECO:0000313" key="1">
    <source>
        <dbReference type="EMBL" id="SVB93661.1"/>
    </source>
</evidence>
<dbReference type="PANTHER" id="PTHR43434">
    <property type="entry name" value="PHOSPHOGLYCOLATE PHOSPHATASE"/>
    <property type="match status" value="1"/>
</dbReference>
<name>A0A382I4M5_9ZZZZ</name>
<gene>
    <name evidence="1" type="ORF">METZ01_LOCUS246515</name>
</gene>
<dbReference type="AlphaFoldDB" id="A0A382I4M5"/>
<reference evidence="1" key="1">
    <citation type="submission" date="2018-05" db="EMBL/GenBank/DDBJ databases">
        <authorList>
            <person name="Lanie J.A."/>
            <person name="Ng W.-L."/>
            <person name="Kazmierczak K.M."/>
            <person name="Andrzejewski T.M."/>
            <person name="Davidsen T.M."/>
            <person name="Wayne K.J."/>
            <person name="Tettelin H."/>
            <person name="Glass J.I."/>
            <person name="Rusch D."/>
            <person name="Podicherti R."/>
            <person name="Tsui H.-C.T."/>
            <person name="Winkler M.E."/>
        </authorList>
    </citation>
    <scope>NUCLEOTIDE SEQUENCE</scope>
</reference>
<dbReference type="Gene3D" id="3.40.50.1000">
    <property type="entry name" value="HAD superfamily/HAD-like"/>
    <property type="match status" value="1"/>
</dbReference>
<dbReference type="GO" id="GO:0008967">
    <property type="term" value="F:phosphoglycolate phosphatase activity"/>
    <property type="evidence" value="ECO:0007669"/>
    <property type="project" value="TreeGrafter"/>
</dbReference>
<accession>A0A382I4M5</accession>
<proteinExistence type="predicted"/>
<dbReference type="SUPFAM" id="SSF56784">
    <property type="entry name" value="HAD-like"/>
    <property type="match status" value="1"/>
</dbReference>
<dbReference type="InterPro" id="IPR006439">
    <property type="entry name" value="HAD-SF_hydro_IA"/>
</dbReference>
<dbReference type="EMBL" id="UINC01064723">
    <property type="protein sequence ID" value="SVB93661.1"/>
    <property type="molecule type" value="Genomic_DNA"/>
</dbReference>
<evidence type="ECO:0008006" key="2">
    <source>
        <dbReference type="Google" id="ProtNLM"/>
    </source>
</evidence>
<dbReference type="InterPro" id="IPR036412">
    <property type="entry name" value="HAD-like_sf"/>
</dbReference>
<protein>
    <recommendedName>
        <fullName evidence="2">Phosphoglycolate phosphatase</fullName>
    </recommendedName>
</protein>
<dbReference type="GO" id="GO:0006281">
    <property type="term" value="P:DNA repair"/>
    <property type="evidence" value="ECO:0007669"/>
    <property type="project" value="TreeGrafter"/>
</dbReference>
<dbReference type="Pfam" id="PF00702">
    <property type="entry name" value="Hydrolase"/>
    <property type="match status" value="1"/>
</dbReference>
<dbReference type="InterPro" id="IPR023214">
    <property type="entry name" value="HAD_sf"/>
</dbReference>
<sequence length="262" mass="27512">MPQLKAGAVLADADLIVFDKDGTLIDFHALWGPRMVKSAEALRAALAPDTVSLDDLYLASGYDHQIGHTCSQGPLATAAVRDLEIVVATVLFQSGLTWDKARALANQHFSPVMCALPKPAEIKARGDVRSVLMRLRAAGFRLAVATSDNRGPTEVALEAIGVTELVDLTLCGDDTTGPTKPDPQALEHLGEQLNIPVSRMVMVGDTVSDMEMANQAGAALAVGLPGGADSRKALSQMTGVLLRSIEDLLPQDGPSPSSDPPS</sequence>
<dbReference type="InterPro" id="IPR050155">
    <property type="entry name" value="HAD-like_hydrolase_sf"/>
</dbReference>
<dbReference type="Gene3D" id="1.10.150.240">
    <property type="entry name" value="Putative phosphatase, domain 2"/>
    <property type="match status" value="1"/>
</dbReference>
<dbReference type="PANTHER" id="PTHR43434:SF22">
    <property type="entry name" value="PHOSPHOGLYCOLATE PHOSPHATASE"/>
    <property type="match status" value="1"/>
</dbReference>
<organism evidence="1">
    <name type="scientific">marine metagenome</name>
    <dbReference type="NCBI Taxonomy" id="408172"/>
    <lineage>
        <taxon>unclassified sequences</taxon>
        <taxon>metagenomes</taxon>
        <taxon>ecological metagenomes</taxon>
    </lineage>
</organism>